<dbReference type="GO" id="GO:0008703">
    <property type="term" value="F:5-amino-6-(5-phosphoribosylamino)uracil reductase activity"/>
    <property type="evidence" value="ECO:0007669"/>
    <property type="project" value="InterPro"/>
</dbReference>
<dbReference type="RefSeq" id="WP_088979953.1">
    <property type="nucleotide sequence ID" value="NZ_LT607413.1"/>
</dbReference>
<feature type="domain" description="Bacterial bifunctional deaminase-reductase C-terminal" evidence="1">
    <location>
        <begin position="3"/>
        <end position="179"/>
    </location>
</feature>
<reference evidence="3" key="1">
    <citation type="submission" date="2016-06" db="EMBL/GenBank/DDBJ databases">
        <authorList>
            <person name="Varghese N."/>
            <person name="Submissions Spin"/>
        </authorList>
    </citation>
    <scope>NUCLEOTIDE SEQUENCE [LARGE SCALE GENOMIC DNA]</scope>
    <source>
        <strain evidence="3">DSM 43816</strain>
    </source>
</reference>
<dbReference type="PANTHER" id="PTHR38011">
    <property type="entry name" value="DIHYDROFOLATE REDUCTASE FAMILY PROTEIN (AFU_ORTHOLOGUE AFUA_8G06820)"/>
    <property type="match status" value="1"/>
</dbReference>
<sequence length="187" mass="21001">MAKLITTDIVSLDGFVNDENGKFGWSEPVEEVHRFLNDLDRGIGTHLYGRRLYDVMSYWETAHEQPGDHPDYILDYSEIWRSADKIVYSSTLEEPRSARTRIERTFDPEAVRGLKESATRDLAIGGANLAGHAHRAGLIDEVCLVICPVIVGGGTRALPDGVRRKLTLLDQHTFSQGTIFVRYRVDG</sequence>
<evidence type="ECO:0000259" key="1">
    <source>
        <dbReference type="Pfam" id="PF01872"/>
    </source>
</evidence>
<dbReference type="Gene3D" id="3.40.430.10">
    <property type="entry name" value="Dihydrofolate Reductase, subunit A"/>
    <property type="match status" value="1"/>
</dbReference>
<dbReference type="OrthoDB" id="7949219at2"/>
<organism evidence="2 3">
    <name type="scientific">Micromonospora echinospora</name>
    <name type="common">Micromonospora purpurea</name>
    <dbReference type="NCBI Taxonomy" id="1877"/>
    <lineage>
        <taxon>Bacteria</taxon>
        <taxon>Bacillati</taxon>
        <taxon>Actinomycetota</taxon>
        <taxon>Actinomycetes</taxon>
        <taxon>Micromonosporales</taxon>
        <taxon>Micromonosporaceae</taxon>
        <taxon>Micromonospora</taxon>
    </lineage>
</organism>
<name>A0A1C4UD67_MICEC</name>
<dbReference type="GO" id="GO:0009231">
    <property type="term" value="P:riboflavin biosynthetic process"/>
    <property type="evidence" value="ECO:0007669"/>
    <property type="project" value="InterPro"/>
</dbReference>
<dbReference type="Proteomes" id="UP000198253">
    <property type="component" value="Chromosome I"/>
</dbReference>
<dbReference type="AlphaFoldDB" id="A0A1C4UD67"/>
<dbReference type="InParanoid" id="A0A1C4UD67"/>
<dbReference type="Pfam" id="PF01872">
    <property type="entry name" value="RibD_C"/>
    <property type="match status" value="1"/>
</dbReference>
<dbReference type="InterPro" id="IPR002734">
    <property type="entry name" value="RibDG_C"/>
</dbReference>
<keyword evidence="3" id="KW-1185">Reference proteome</keyword>
<dbReference type="PANTHER" id="PTHR38011:SF11">
    <property type="entry name" value="2,5-DIAMINO-6-RIBOSYLAMINO-4(3H)-PYRIMIDINONE 5'-PHOSPHATE REDUCTASE"/>
    <property type="match status" value="1"/>
</dbReference>
<dbReference type="EMBL" id="LT607413">
    <property type="protein sequence ID" value="SCE69599.1"/>
    <property type="molecule type" value="Genomic_DNA"/>
</dbReference>
<dbReference type="InterPro" id="IPR024072">
    <property type="entry name" value="DHFR-like_dom_sf"/>
</dbReference>
<gene>
    <name evidence="2" type="ORF">GA0070618_0223</name>
</gene>
<proteinExistence type="predicted"/>
<dbReference type="InterPro" id="IPR050765">
    <property type="entry name" value="Riboflavin_Biosynth_HTPR"/>
</dbReference>
<evidence type="ECO:0000313" key="2">
    <source>
        <dbReference type="EMBL" id="SCE69599.1"/>
    </source>
</evidence>
<protein>
    <submittedName>
        <fullName evidence="2">Dihydrofolate reductase</fullName>
    </submittedName>
</protein>
<dbReference type="SUPFAM" id="SSF53597">
    <property type="entry name" value="Dihydrofolate reductase-like"/>
    <property type="match status" value="1"/>
</dbReference>
<evidence type="ECO:0000313" key="3">
    <source>
        <dbReference type="Proteomes" id="UP000198253"/>
    </source>
</evidence>
<accession>A0A1C4UD67</accession>